<dbReference type="AlphaFoldDB" id="R9PI33"/>
<feature type="region of interest" description="Disordered" evidence="1">
    <location>
        <begin position="930"/>
        <end position="967"/>
    </location>
</feature>
<feature type="region of interest" description="Disordered" evidence="1">
    <location>
        <begin position="747"/>
        <end position="775"/>
    </location>
</feature>
<dbReference type="HOGENOM" id="CLU_007392_0_0_1"/>
<dbReference type="GeneID" id="24110621"/>
<dbReference type="Proteomes" id="UP000014071">
    <property type="component" value="Unassembled WGS sequence"/>
</dbReference>
<dbReference type="EMBL" id="DF238811">
    <property type="protein sequence ID" value="GAC97755.1"/>
    <property type="molecule type" value="Genomic_DNA"/>
</dbReference>
<dbReference type="PANTHER" id="PTHR21575">
    <property type="entry name" value="PROTEIN HID1"/>
    <property type="match status" value="1"/>
</dbReference>
<dbReference type="RefSeq" id="XP_012191342.1">
    <property type="nucleotide sequence ID" value="XM_012335952.1"/>
</dbReference>
<keyword evidence="3" id="KW-1185">Reference proteome</keyword>
<name>R9PI33_PSEHS</name>
<dbReference type="OrthoDB" id="432953at2759"/>
<dbReference type="GO" id="GO:0000138">
    <property type="term" value="C:Golgi trans cisterna"/>
    <property type="evidence" value="ECO:0007669"/>
    <property type="project" value="TreeGrafter"/>
</dbReference>
<sequence length="967" mass="107061">MLSLPKRLFFGDQPKIDFKLSQLDGIARLYSERHIPYHDSKYWSRFLQFDTPTDIFFLLSLADLRRARRDAPENVVTLVRVMVAHLESLLVDPLFEPPPPRGANGASQDGLSARLNGIADVSKWKVPGASLMGLEKSATGEVQRDRTKEALNVIRILTRTLPSVLESEDDAFEQQVLWSQSPDAYGDAEASKSPAGRAAKRSEGNDAAASTEHKLDTSAQFVIDDEDDDEDASSGTKKDIDHPLSTPEASNSKTDPLEDDDEPIPIALGERLVRLVVDLLFCSGFTLPWTEDQLDEASSTTSPRRINYSIWEAGVGSSVDLPFTTRSHVSNRVEVLRLLLVLLSKSIYIPASHQHTQSNPTLAFAIQDLDRTIVLPLLCSLINTGITNARNSTAAWFTLPSVTNLVGGSNDEVRKDVVTLSLQILDVLLTYDAPSPRDVESVSLSTIGRPLPGPGGQNVFRFYSSKLHRSVDFDFIWTGLSTFFFDRHINSPTQILAIPISGARRVEERSWQLNQVAERMILLERLLGSNRKFRRYVLDDAGRSVELLEVLMYFAIRCKDNLALGGLVRLCSFMLQDVTSEETFARNLAKPGSGAKFNLHNRLGMVAGTTAMDYLVQGVYILIATTKGALSTLYAPLVIALSNTAPFWRNIGITSSTKLVHLLRSFSQPGWLLAEEGNPRLLFYVLETINSVLTVGFRENVNLVYSLVLARGLVEGLERFSFRKGVEDVWVKRRSVGVDTRDWFKGKEKMEKVPPTEGEEEEEKGKGKERRVSTELSSELSRYSLPDVEEAAAKYIGKNDFRPRQEWVDSWKPGLPLTTPRMVIDLILPEIERIAAGQTPTSTGSVEITGGDTDARVLAWLREQQMKEYLPPPEGGIHARGWVWTDQGLVWLRSYLWGVVYVEGLLPWGLWSDTEVRLFRVVGEGGRREVGAGGAAGGAGGVGAVDGEAERRTSGAGSEGRMSTPTS</sequence>
<dbReference type="PANTHER" id="PTHR21575:SF12">
    <property type="entry name" value="PROTEIN HID1"/>
    <property type="match status" value="1"/>
</dbReference>
<dbReference type="eggNOG" id="KOG2226">
    <property type="taxonomic scope" value="Eukaryota"/>
</dbReference>
<reference evidence="3" key="1">
    <citation type="journal article" date="2013" name="Genome Announc.">
        <title>Draft genome sequence of the basidiomycetous yeast-like fungus Pseudozyma hubeiensis SY62, which produces an abundant amount of the biosurfactant mannosylerythritol lipids.</title>
        <authorList>
            <person name="Konishi M."/>
            <person name="Hatada Y."/>
            <person name="Horiuchi J."/>
        </authorList>
    </citation>
    <scope>NUCLEOTIDE SEQUENCE [LARGE SCALE GENOMIC DNA]</scope>
    <source>
        <strain evidence="3">SY62</strain>
    </source>
</reference>
<dbReference type="Pfam" id="PF12722">
    <property type="entry name" value="Hid1"/>
    <property type="match status" value="2"/>
</dbReference>
<gene>
    <name evidence="2" type="ORF">PHSY_005342</name>
</gene>
<evidence type="ECO:0000256" key="1">
    <source>
        <dbReference type="SAM" id="MobiDB-lite"/>
    </source>
</evidence>
<feature type="region of interest" description="Disordered" evidence="1">
    <location>
        <begin position="183"/>
        <end position="262"/>
    </location>
</feature>
<evidence type="ECO:0008006" key="4">
    <source>
        <dbReference type="Google" id="ProtNLM"/>
    </source>
</evidence>
<dbReference type="GO" id="GO:0005797">
    <property type="term" value="C:Golgi medial cisterna"/>
    <property type="evidence" value="ECO:0007669"/>
    <property type="project" value="TreeGrafter"/>
</dbReference>
<organism evidence="2 3">
    <name type="scientific">Pseudozyma hubeiensis (strain SY62)</name>
    <name type="common">Yeast</name>
    <dbReference type="NCBI Taxonomy" id="1305764"/>
    <lineage>
        <taxon>Eukaryota</taxon>
        <taxon>Fungi</taxon>
        <taxon>Dikarya</taxon>
        <taxon>Basidiomycota</taxon>
        <taxon>Ustilaginomycotina</taxon>
        <taxon>Ustilaginomycetes</taxon>
        <taxon>Ustilaginales</taxon>
        <taxon>Ustilaginaceae</taxon>
        <taxon>Pseudozyma</taxon>
    </lineage>
</organism>
<accession>R9PI33</accession>
<feature type="compositionally biased region" description="Acidic residues" evidence="1">
    <location>
        <begin position="223"/>
        <end position="232"/>
    </location>
</feature>
<dbReference type="GO" id="GO:0016020">
    <property type="term" value="C:membrane"/>
    <property type="evidence" value="ECO:0007669"/>
    <property type="project" value="TreeGrafter"/>
</dbReference>
<dbReference type="InterPro" id="IPR026705">
    <property type="entry name" value="Hid-1/Ecm30"/>
</dbReference>
<feature type="compositionally biased region" description="Basic and acidic residues" evidence="1">
    <location>
        <begin position="763"/>
        <end position="773"/>
    </location>
</feature>
<proteinExistence type="predicted"/>
<evidence type="ECO:0000313" key="3">
    <source>
        <dbReference type="Proteomes" id="UP000014071"/>
    </source>
</evidence>
<protein>
    <recommendedName>
        <fullName evidence="4">High-temperature-induced dauer-formation protein</fullName>
    </recommendedName>
</protein>
<dbReference type="STRING" id="1305764.R9PI33"/>
<evidence type="ECO:0000313" key="2">
    <source>
        <dbReference type="EMBL" id="GAC97755.1"/>
    </source>
</evidence>
<feature type="compositionally biased region" description="Gly residues" evidence="1">
    <location>
        <begin position="931"/>
        <end position="944"/>
    </location>
</feature>